<keyword evidence="4 7" id="KW-0547">Nucleotide-binding</keyword>
<accession>A0ABP4BCE2</accession>
<dbReference type="InterPro" id="IPR017441">
    <property type="entry name" value="Protein_kinase_ATP_BS"/>
</dbReference>
<dbReference type="EC" id="2.7.11.1" evidence="1"/>
<evidence type="ECO:0000313" key="10">
    <source>
        <dbReference type="EMBL" id="GAA0949076.1"/>
    </source>
</evidence>
<evidence type="ECO:0000259" key="9">
    <source>
        <dbReference type="PROSITE" id="PS50011"/>
    </source>
</evidence>
<dbReference type="InterPro" id="IPR011009">
    <property type="entry name" value="Kinase-like_dom_sf"/>
</dbReference>
<evidence type="ECO:0000256" key="8">
    <source>
        <dbReference type="SAM" id="MobiDB-lite"/>
    </source>
</evidence>
<evidence type="ECO:0000256" key="5">
    <source>
        <dbReference type="ARBA" id="ARBA00022777"/>
    </source>
</evidence>
<evidence type="ECO:0000256" key="6">
    <source>
        <dbReference type="ARBA" id="ARBA00022840"/>
    </source>
</evidence>
<feature type="domain" description="Protein kinase" evidence="9">
    <location>
        <begin position="14"/>
        <end position="272"/>
    </location>
</feature>
<sequence length="604" mass="62275">MRVTSGRNVVDGRFELLARLGSGGMGTVWRARDLALHREVALKEVRPGGGEAPPDEALAGMYRERVLREARALARIDHPHVVTIHHIIDEPDMPYPWLVMELVRGESLQDRLARGTMTPAEAARTGRGVLAALQAVHRAGICHRDIKPGNVLLRADGSPVLTDFGIAVLEEASRVTATGGLVGSPEYIAPERLHGHEGDPASDLWSLGMLLYVAVEGHNPVRRTTLAATLAAVMTARIPAPRHAGPLTEALAALLVPDPSARPDAPALDQLLARAETAPPAHPEPTAPPTPPAFPAGRPTHPAGGAALPGDPSAFPAGGAAFSGGSSGHPAGAFPGGPSAFSAGGDAFSGGSSAHPAGGAAFPGGPSTHPAGGAVFPGGPATHPAGPVSAAAPRRRAPLMLVGAGGLVLALMFGGGTLLEEFEGNGVDGADVPPSAPEPSRSAPAAAAEDDPPGEGGRPATLLTPAGIRGVIDAFEKATGNDRFTDFSVYEEYAYADVPVPGRSKAADRYLYRNGKVQRQGSGSGDGNSMSLRAFDWSTVPRLLRTADRKLNVPDPDNRYITIDPAWTFGGGRPAMLVYLADEHGGGYLAADAKGKVLRVYPAE</sequence>
<evidence type="ECO:0000256" key="7">
    <source>
        <dbReference type="PROSITE-ProRule" id="PRU10141"/>
    </source>
</evidence>
<feature type="compositionally biased region" description="Pro residues" evidence="8">
    <location>
        <begin position="280"/>
        <end position="294"/>
    </location>
</feature>
<keyword evidence="6 7" id="KW-0067">ATP-binding</keyword>
<gene>
    <name evidence="10" type="ORF">GCM10009550_26020</name>
</gene>
<proteinExistence type="predicted"/>
<feature type="region of interest" description="Disordered" evidence="8">
    <location>
        <begin position="277"/>
        <end position="390"/>
    </location>
</feature>
<dbReference type="InterPro" id="IPR008271">
    <property type="entry name" value="Ser/Thr_kinase_AS"/>
</dbReference>
<dbReference type="InterPro" id="IPR000719">
    <property type="entry name" value="Prot_kinase_dom"/>
</dbReference>
<evidence type="ECO:0000256" key="3">
    <source>
        <dbReference type="ARBA" id="ARBA00022679"/>
    </source>
</evidence>
<feature type="compositionally biased region" description="Low complexity" evidence="8">
    <location>
        <begin position="328"/>
        <end position="390"/>
    </location>
</feature>
<organism evidence="10 11">
    <name type="scientific">Actinocorallia libanotica</name>
    <dbReference type="NCBI Taxonomy" id="46162"/>
    <lineage>
        <taxon>Bacteria</taxon>
        <taxon>Bacillati</taxon>
        <taxon>Actinomycetota</taxon>
        <taxon>Actinomycetes</taxon>
        <taxon>Streptosporangiales</taxon>
        <taxon>Thermomonosporaceae</taxon>
        <taxon>Actinocorallia</taxon>
    </lineage>
</organism>
<dbReference type="PANTHER" id="PTHR43289">
    <property type="entry name" value="MITOGEN-ACTIVATED PROTEIN KINASE KINASE KINASE 20-RELATED"/>
    <property type="match status" value="1"/>
</dbReference>
<keyword evidence="2" id="KW-0723">Serine/threonine-protein kinase</keyword>
<dbReference type="Gene3D" id="3.30.200.20">
    <property type="entry name" value="Phosphorylase Kinase, domain 1"/>
    <property type="match status" value="1"/>
</dbReference>
<feature type="region of interest" description="Disordered" evidence="8">
    <location>
        <begin position="424"/>
        <end position="463"/>
    </location>
</feature>
<protein>
    <recommendedName>
        <fullName evidence="1">non-specific serine/threonine protein kinase</fullName>
        <ecNumber evidence="1">2.7.11.1</ecNumber>
    </recommendedName>
</protein>
<keyword evidence="11" id="KW-1185">Reference proteome</keyword>
<evidence type="ECO:0000313" key="11">
    <source>
        <dbReference type="Proteomes" id="UP001500665"/>
    </source>
</evidence>
<dbReference type="Pfam" id="PF00069">
    <property type="entry name" value="Pkinase"/>
    <property type="match status" value="1"/>
</dbReference>
<keyword evidence="3" id="KW-0808">Transferase</keyword>
<comment type="caution">
    <text evidence="10">The sequence shown here is derived from an EMBL/GenBank/DDBJ whole genome shotgun (WGS) entry which is preliminary data.</text>
</comment>
<name>A0ABP4BCE2_9ACTN</name>
<evidence type="ECO:0000256" key="2">
    <source>
        <dbReference type="ARBA" id="ARBA00022527"/>
    </source>
</evidence>
<dbReference type="SMART" id="SM00220">
    <property type="entry name" value="S_TKc"/>
    <property type="match status" value="1"/>
</dbReference>
<dbReference type="PANTHER" id="PTHR43289:SF6">
    <property type="entry name" value="SERINE_THREONINE-PROTEIN KINASE NEKL-3"/>
    <property type="match status" value="1"/>
</dbReference>
<evidence type="ECO:0000256" key="4">
    <source>
        <dbReference type="ARBA" id="ARBA00022741"/>
    </source>
</evidence>
<dbReference type="PROSITE" id="PS00108">
    <property type="entry name" value="PROTEIN_KINASE_ST"/>
    <property type="match status" value="1"/>
</dbReference>
<reference evidence="11" key="1">
    <citation type="journal article" date="2019" name="Int. J. Syst. Evol. Microbiol.">
        <title>The Global Catalogue of Microorganisms (GCM) 10K type strain sequencing project: providing services to taxonomists for standard genome sequencing and annotation.</title>
        <authorList>
            <consortium name="The Broad Institute Genomics Platform"/>
            <consortium name="The Broad Institute Genome Sequencing Center for Infectious Disease"/>
            <person name="Wu L."/>
            <person name="Ma J."/>
        </authorList>
    </citation>
    <scope>NUCLEOTIDE SEQUENCE [LARGE SCALE GENOMIC DNA]</scope>
    <source>
        <strain evidence="11">JCM 10696</strain>
    </source>
</reference>
<dbReference type="EMBL" id="BAAAHH010000008">
    <property type="protein sequence ID" value="GAA0949076.1"/>
    <property type="molecule type" value="Genomic_DNA"/>
</dbReference>
<dbReference type="PROSITE" id="PS50011">
    <property type="entry name" value="PROTEIN_KINASE_DOM"/>
    <property type="match status" value="1"/>
</dbReference>
<dbReference type="CDD" id="cd14014">
    <property type="entry name" value="STKc_PknB_like"/>
    <property type="match status" value="1"/>
</dbReference>
<dbReference type="Gene3D" id="1.10.510.10">
    <property type="entry name" value="Transferase(Phosphotransferase) domain 1"/>
    <property type="match status" value="1"/>
</dbReference>
<dbReference type="PROSITE" id="PS00107">
    <property type="entry name" value="PROTEIN_KINASE_ATP"/>
    <property type="match status" value="1"/>
</dbReference>
<keyword evidence="5" id="KW-0418">Kinase</keyword>
<dbReference type="SUPFAM" id="SSF56112">
    <property type="entry name" value="Protein kinase-like (PK-like)"/>
    <property type="match status" value="1"/>
</dbReference>
<evidence type="ECO:0000256" key="1">
    <source>
        <dbReference type="ARBA" id="ARBA00012513"/>
    </source>
</evidence>
<dbReference type="Proteomes" id="UP001500665">
    <property type="component" value="Unassembled WGS sequence"/>
</dbReference>
<feature type="compositionally biased region" description="Low complexity" evidence="8">
    <location>
        <begin position="309"/>
        <end position="320"/>
    </location>
</feature>
<feature type="binding site" evidence="7">
    <location>
        <position position="43"/>
    </location>
    <ligand>
        <name>ATP</name>
        <dbReference type="ChEBI" id="CHEBI:30616"/>
    </ligand>
</feature>
<feature type="compositionally biased region" description="Low complexity" evidence="8">
    <location>
        <begin position="438"/>
        <end position="447"/>
    </location>
</feature>